<gene>
    <name evidence="1" type="ORF">CFBP5507_06255</name>
</gene>
<dbReference type="Pfam" id="PF13560">
    <property type="entry name" value="HTH_31"/>
    <property type="match status" value="1"/>
</dbReference>
<sequence>MKNKDEINRTIGIRLAALCGSFNVKPDDLGNAIGVSRSQANRILAGKATLSAAQLVLAAQRLGVTTAVIANEEKFRGAAQ</sequence>
<name>A0A4Z1RBR9_9HYPH</name>
<dbReference type="Proteomes" id="UP000298735">
    <property type="component" value="Chromosome Circular"/>
</dbReference>
<dbReference type="KEGG" id="asal:CFBP5507_06255"/>
<dbReference type="SMART" id="SM00530">
    <property type="entry name" value="HTH_XRE"/>
    <property type="match status" value="1"/>
</dbReference>
<dbReference type="PROSITE" id="PS50943">
    <property type="entry name" value="HTH_CROC1"/>
    <property type="match status" value="1"/>
</dbReference>
<dbReference type="SUPFAM" id="SSF47413">
    <property type="entry name" value="lambda repressor-like DNA-binding domains"/>
    <property type="match status" value="1"/>
</dbReference>
<reference evidence="1" key="1">
    <citation type="submission" date="2022-10" db="EMBL/GenBank/DDBJ databases">
        <title>Complete genome sequence of Agrobacterium salinitolerans CFBP5507.</title>
        <authorList>
            <person name="Tchabashvili S."/>
            <person name="Yen H.-C."/>
            <person name="Haryono M."/>
            <person name="Lin Y.-C."/>
            <person name="Lai E.-M."/>
            <person name="Kuo C.-H."/>
        </authorList>
    </citation>
    <scope>NUCLEOTIDE SEQUENCE</scope>
    <source>
        <strain evidence="1">CFBP5507</strain>
    </source>
</reference>
<dbReference type="EMBL" id="CP109968">
    <property type="protein sequence ID" value="UYZ08602.1"/>
    <property type="molecule type" value="Genomic_DNA"/>
</dbReference>
<dbReference type="Gene3D" id="1.10.260.40">
    <property type="entry name" value="lambda repressor-like DNA-binding domains"/>
    <property type="match status" value="1"/>
</dbReference>
<dbReference type="CDD" id="cd00093">
    <property type="entry name" value="HTH_XRE"/>
    <property type="match status" value="1"/>
</dbReference>
<accession>A0A4Z1RBR9</accession>
<protein>
    <submittedName>
        <fullName evidence="1">Helix-turn-helix transcriptional regulator</fullName>
    </submittedName>
</protein>
<organism evidence="1 2">
    <name type="scientific">Agrobacterium salinitolerans</name>
    <dbReference type="NCBI Taxonomy" id="1183413"/>
    <lineage>
        <taxon>Bacteria</taxon>
        <taxon>Pseudomonadati</taxon>
        <taxon>Pseudomonadota</taxon>
        <taxon>Alphaproteobacteria</taxon>
        <taxon>Hyphomicrobiales</taxon>
        <taxon>Rhizobiaceae</taxon>
        <taxon>Rhizobium/Agrobacterium group</taxon>
        <taxon>Agrobacterium</taxon>
    </lineage>
</organism>
<evidence type="ECO:0000313" key="2">
    <source>
        <dbReference type="Proteomes" id="UP000298735"/>
    </source>
</evidence>
<evidence type="ECO:0000313" key="1">
    <source>
        <dbReference type="EMBL" id="UYZ08602.1"/>
    </source>
</evidence>
<dbReference type="InterPro" id="IPR001387">
    <property type="entry name" value="Cro/C1-type_HTH"/>
</dbReference>
<dbReference type="RefSeq" id="WP_137410378.1">
    <property type="nucleotide sequence ID" value="NZ_CP109968.1"/>
</dbReference>
<dbReference type="AlphaFoldDB" id="A0A4Z1RBR9"/>
<proteinExistence type="predicted"/>
<dbReference type="GO" id="GO:0003677">
    <property type="term" value="F:DNA binding"/>
    <property type="evidence" value="ECO:0007669"/>
    <property type="project" value="InterPro"/>
</dbReference>
<dbReference type="InterPro" id="IPR010982">
    <property type="entry name" value="Lambda_DNA-bd_dom_sf"/>
</dbReference>